<feature type="region of interest" description="Disordered" evidence="1">
    <location>
        <begin position="1"/>
        <end position="32"/>
    </location>
</feature>
<dbReference type="SUPFAM" id="SSF53335">
    <property type="entry name" value="S-adenosyl-L-methionine-dependent methyltransferases"/>
    <property type="match status" value="1"/>
</dbReference>
<name>A0A1Y2MG94_EPING</name>
<dbReference type="AlphaFoldDB" id="A0A1Y2MG94"/>
<dbReference type="GO" id="GO:0005829">
    <property type="term" value="C:cytosol"/>
    <property type="evidence" value="ECO:0007669"/>
    <property type="project" value="TreeGrafter"/>
</dbReference>
<reference evidence="2 3" key="1">
    <citation type="journal article" date="2017" name="Genome Announc.">
        <title>Genome sequence of the saprophytic ascomycete Epicoccum nigrum ICMP 19927 strain isolated from New Zealand.</title>
        <authorList>
            <person name="Fokin M."/>
            <person name="Fleetwood D."/>
            <person name="Weir B.S."/>
            <person name="Villas-Boas S.G."/>
        </authorList>
    </citation>
    <scope>NUCLEOTIDE SEQUENCE [LARGE SCALE GENOMIC DNA]</scope>
    <source>
        <strain evidence="2 3">ICMP 19927</strain>
    </source>
</reference>
<sequence>MDSRHAHAGHRPASEAMAHKRPTTSPRRRRAQSHLRHLLLPLLASLLGHRLSMERRVQRPGGEQRSSQARGAPLPHRQPHRQRLGRNGREHRETLVVRSRPPTASPPAYSQPDIEPPLRDAGITLSCHLGALAPSSSSSSSSSSRGSALPTALGYTARVHNAAMGVLELGTGCGIVGLTLAALVPNSHVVLTDLPEAREIVERNMDSLATQLGNGSTLAFEELDWDADLPAWFARSQSRAKTELVLASDCTYNSDSSPALVKTLRRLADANSNVTVAVAMKMRHASERVFFELMRDARFEETALLDWQLPGDVHVGEEKVHLHVYRLAD</sequence>
<proteinExistence type="predicted"/>
<dbReference type="GO" id="GO:0008757">
    <property type="term" value="F:S-adenosylmethionine-dependent methyltransferase activity"/>
    <property type="evidence" value="ECO:0007669"/>
    <property type="project" value="UniProtKB-ARBA"/>
</dbReference>
<dbReference type="InterPro" id="IPR019410">
    <property type="entry name" value="Methyltransf_16"/>
</dbReference>
<dbReference type="PANTHER" id="PTHR14614:SF132">
    <property type="entry name" value="PROTEIN-LYSINE METHYLTRANSFERASE C42C1.13"/>
    <property type="match status" value="1"/>
</dbReference>
<dbReference type="STRING" id="105696.A0A1Y2MG94"/>
<protein>
    <recommendedName>
        <fullName evidence="4">Methyltransferase small domain-containing protein</fullName>
    </recommendedName>
</protein>
<dbReference type="PANTHER" id="PTHR14614">
    <property type="entry name" value="HEPATOCELLULAR CARCINOMA-ASSOCIATED ANTIGEN"/>
    <property type="match status" value="1"/>
</dbReference>
<evidence type="ECO:0000313" key="2">
    <source>
        <dbReference type="EMBL" id="OSS55156.1"/>
    </source>
</evidence>
<accession>A0A1Y2MG94</accession>
<dbReference type="EMBL" id="KZ107838">
    <property type="protein sequence ID" value="OSS55156.1"/>
    <property type="molecule type" value="Genomic_DNA"/>
</dbReference>
<organism evidence="2 3">
    <name type="scientific">Epicoccum nigrum</name>
    <name type="common">Soil fungus</name>
    <name type="synonym">Epicoccum purpurascens</name>
    <dbReference type="NCBI Taxonomy" id="105696"/>
    <lineage>
        <taxon>Eukaryota</taxon>
        <taxon>Fungi</taxon>
        <taxon>Dikarya</taxon>
        <taxon>Ascomycota</taxon>
        <taxon>Pezizomycotina</taxon>
        <taxon>Dothideomycetes</taxon>
        <taxon>Pleosporomycetidae</taxon>
        <taxon>Pleosporales</taxon>
        <taxon>Pleosporineae</taxon>
        <taxon>Didymellaceae</taxon>
        <taxon>Epicoccum</taxon>
    </lineage>
</organism>
<gene>
    <name evidence="2" type="ORF">B5807_01737</name>
</gene>
<feature type="compositionally biased region" description="Basic residues" evidence="1">
    <location>
        <begin position="19"/>
        <end position="32"/>
    </location>
</feature>
<feature type="compositionally biased region" description="Basic residues" evidence="1">
    <location>
        <begin position="77"/>
        <end position="86"/>
    </location>
</feature>
<dbReference type="Proteomes" id="UP000193240">
    <property type="component" value="Unassembled WGS sequence"/>
</dbReference>
<evidence type="ECO:0000256" key="1">
    <source>
        <dbReference type="SAM" id="MobiDB-lite"/>
    </source>
</evidence>
<dbReference type="InterPro" id="IPR029063">
    <property type="entry name" value="SAM-dependent_MTases_sf"/>
</dbReference>
<feature type="compositionally biased region" description="Basic residues" evidence="1">
    <location>
        <begin position="1"/>
        <end position="10"/>
    </location>
</feature>
<dbReference type="Gene3D" id="3.40.50.150">
    <property type="entry name" value="Vaccinia Virus protein VP39"/>
    <property type="match status" value="1"/>
</dbReference>
<dbReference type="Pfam" id="PF10294">
    <property type="entry name" value="Methyltransf_16"/>
    <property type="match status" value="1"/>
</dbReference>
<evidence type="ECO:0000313" key="3">
    <source>
        <dbReference type="Proteomes" id="UP000193240"/>
    </source>
</evidence>
<dbReference type="InParanoid" id="A0A1Y2MG94"/>
<evidence type="ECO:0008006" key="4">
    <source>
        <dbReference type="Google" id="ProtNLM"/>
    </source>
</evidence>
<feature type="region of interest" description="Disordered" evidence="1">
    <location>
        <begin position="56"/>
        <end position="117"/>
    </location>
</feature>
<keyword evidence="3" id="KW-1185">Reference proteome</keyword>